<accession>A0A0L6JIE8</accession>
<evidence type="ECO:0000313" key="2">
    <source>
        <dbReference type="Proteomes" id="UP000036923"/>
    </source>
</evidence>
<keyword evidence="2" id="KW-1185">Reference proteome</keyword>
<sequence length="110" mass="12865">MKIMWCWRCKQEVGMLDEEEYNRVHEIFIDCTKRTKVYRETTGSPLDKTTLCNLFKPVVEEYEKITGFKGFHHNVVMHHRVSIYGHPCKNCGKPLRTPRAKMCTACGAKV</sequence>
<protein>
    <submittedName>
        <fullName evidence="1">Uncharacterized protein</fullName>
    </submittedName>
</protein>
<name>A0A0L6JIE8_9FIRM</name>
<evidence type="ECO:0000313" key="1">
    <source>
        <dbReference type="EMBL" id="KNY25473.1"/>
    </source>
</evidence>
<proteinExistence type="predicted"/>
<dbReference type="STRING" id="398512.Bccel_0733"/>
<comment type="caution">
    <text evidence="1">The sequence shown here is derived from an EMBL/GenBank/DDBJ whole genome shotgun (WGS) entry which is preliminary data.</text>
</comment>
<organism evidence="1 2">
    <name type="scientific">Pseudobacteroides cellulosolvens ATCC 35603 = DSM 2933</name>
    <dbReference type="NCBI Taxonomy" id="398512"/>
    <lineage>
        <taxon>Bacteria</taxon>
        <taxon>Bacillati</taxon>
        <taxon>Bacillota</taxon>
        <taxon>Clostridia</taxon>
        <taxon>Eubacteriales</taxon>
        <taxon>Oscillospiraceae</taxon>
        <taxon>Pseudobacteroides</taxon>
    </lineage>
</organism>
<gene>
    <name evidence="1" type="ORF">Bccel_0733</name>
</gene>
<reference evidence="2" key="1">
    <citation type="submission" date="2015-07" db="EMBL/GenBank/DDBJ databases">
        <title>Near-Complete Genome Sequence of the Cellulolytic Bacterium Bacteroides (Pseudobacteroides) cellulosolvens ATCC 35603.</title>
        <authorList>
            <person name="Dassa B."/>
            <person name="Utturkar S.M."/>
            <person name="Klingeman D.M."/>
            <person name="Hurt R.A."/>
            <person name="Keller M."/>
            <person name="Xu J."/>
            <person name="Reddy Y.H.K."/>
            <person name="Borovok I."/>
            <person name="Grinberg I.R."/>
            <person name="Lamed R."/>
            <person name="Zhivin O."/>
            <person name="Bayer E.A."/>
            <person name="Brown S.D."/>
        </authorList>
    </citation>
    <scope>NUCLEOTIDE SEQUENCE [LARGE SCALE GENOMIC DNA]</scope>
    <source>
        <strain evidence="2">DSM 2933</strain>
    </source>
</reference>
<dbReference type="eggNOG" id="ENOG5032VD5">
    <property type="taxonomic scope" value="Bacteria"/>
</dbReference>
<dbReference type="Proteomes" id="UP000036923">
    <property type="component" value="Unassembled WGS sequence"/>
</dbReference>
<dbReference type="AlphaFoldDB" id="A0A0L6JIE8"/>
<dbReference type="OrthoDB" id="5515745at2"/>
<dbReference type="EMBL" id="LGTC01000001">
    <property type="protein sequence ID" value="KNY25473.1"/>
    <property type="molecule type" value="Genomic_DNA"/>
</dbReference>